<feature type="transmembrane region" description="Helical" evidence="1">
    <location>
        <begin position="126"/>
        <end position="147"/>
    </location>
</feature>
<reference evidence="3" key="1">
    <citation type="submission" date="2023-07" db="EMBL/GenBank/DDBJ databases">
        <title>30 novel species of actinomycetes from the DSMZ collection.</title>
        <authorList>
            <person name="Nouioui I."/>
        </authorList>
    </citation>
    <scope>NUCLEOTIDE SEQUENCE [LARGE SCALE GENOMIC DNA]</scope>
    <source>
        <strain evidence="3">DSM 45834</strain>
    </source>
</reference>
<feature type="transmembrane region" description="Helical" evidence="1">
    <location>
        <begin position="60"/>
        <end position="77"/>
    </location>
</feature>
<keyword evidence="1" id="KW-0812">Transmembrane</keyword>
<dbReference type="EMBL" id="JAVREJ010000006">
    <property type="protein sequence ID" value="MDT0350225.1"/>
    <property type="molecule type" value="Genomic_DNA"/>
</dbReference>
<keyword evidence="1" id="KW-1133">Transmembrane helix</keyword>
<dbReference type="Pfam" id="PF17197">
    <property type="entry name" value="DUF5134"/>
    <property type="match status" value="1"/>
</dbReference>
<dbReference type="Proteomes" id="UP001183202">
    <property type="component" value="Unassembled WGS sequence"/>
</dbReference>
<feature type="transmembrane region" description="Helical" evidence="1">
    <location>
        <begin position="6"/>
        <end position="24"/>
    </location>
</feature>
<proteinExistence type="predicted"/>
<protein>
    <submittedName>
        <fullName evidence="2">DUF5134 domain-containing protein</fullName>
    </submittedName>
</protein>
<keyword evidence="1" id="KW-0472">Membrane</keyword>
<comment type="caution">
    <text evidence="2">The sequence shown here is derived from an EMBL/GenBank/DDBJ whole genome shotgun (WGS) entry which is preliminary data.</text>
</comment>
<dbReference type="InterPro" id="IPR033458">
    <property type="entry name" value="DUF5134"/>
</dbReference>
<evidence type="ECO:0000313" key="2">
    <source>
        <dbReference type="EMBL" id="MDT0350225.1"/>
    </source>
</evidence>
<gene>
    <name evidence="2" type="ORF">RM445_11890</name>
</gene>
<name>A0ABU2N8G3_9PSEU</name>
<feature type="transmembrane region" description="Helical" evidence="1">
    <location>
        <begin position="36"/>
        <end position="54"/>
    </location>
</feature>
<dbReference type="RefSeq" id="WP_311556243.1">
    <property type="nucleotide sequence ID" value="NZ_JAVREJ010000006.1"/>
</dbReference>
<evidence type="ECO:0000313" key="3">
    <source>
        <dbReference type="Proteomes" id="UP001183202"/>
    </source>
</evidence>
<evidence type="ECO:0000256" key="1">
    <source>
        <dbReference type="SAM" id="Phobius"/>
    </source>
</evidence>
<sequence length="196" mass="20272">MTGWAWWYPVLAVVAVAVGVYFAVQGAARRGADRATCWSHTLMAAGMAAMFSPWQNLIPTLAGILVFTVLGAWFAAVRLRQGPDGTGEATHVAVGAAAMVVMYLGMSSPSSTAEAATGHAGHVAALPGSSSLLTVAVGLALTGYFAWHAWETTSGTRRADPVGGAHGTATVSRVRTETAAHVVLDVLMAVMFLSML</sequence>
<feature type="transmembrane region" description="Helical" evidence="1">
    <location>
        <begin position="89"/>
        <end position="106"/>
    </location>
</feature>
<accession>A0ABU2N8G3</accession>
<keyword evidence="3" id="KW-1185">Reference proteome</keyword>
<organism evidence="2 3">
    <name type="scientific">Pseudonocardia charpentierae</name>
    <dbReference type="NCBI Taxonomy" id="3075545"/>
    <lineage>
        <taxon>Bacteria</taxon>
        <taxon>Bacillati</taxon>
        <taxon>Actinomycetota</taxon>
        <taxon>Actinomycetes</taxon>
        <taxon>Pseudonocardiales</taxon>
        <taxon>Pseudonocardiaceae</taxon>
        <taxon>Pseudonocardia</taxon>
    </lineage>
</organism>